<keyword evidence="2 5" id="KW-0812">Transmembrane</keyword>
<evidence type="ECO:0000256" key="2">
    <source>
        <dbReference type="ARBA" id="ARBA00022692"/>
    </source>
</evidence>
<dbReference type="InterPro" id="IPR010652">
    <property type="entry name" value="DUF1232"/>
</dbReference>
<evidence type="ECO:0000313" key="7">
    <source>
        <dbReference type="EMBL" id="CAD7246108.1"/>
    </source>
</evidence>
<dbReference type="EMBL" id="CAJPEV010001038">
    <property type="protein sequence ID" value="CAG0890327.1"/>
    <property type="molecule type" value="Genomic_DNA"/>
</dbReference>
<dbReference type="PANTHER" id="PTHR22894">
    <property type="entry name" value="RING-TYPE DOMAIN-CONTAINING PROTEIN"/>
    <property type="match status" value="1"/>
</dbReference>
<dbReference type="Proteomes" id="UP000677054">
    <property type="component" value="Unassembled WGS sequence"/>
</dbReference>
<gene>
    <name evidence="7" type="ORF">DSTB1V02_LOCUS5968</name>
</gene>
<organism evidence="7">
    <name type="scientific">Darwinula stevensoni</name>
    <dbReference type="NCBI Taxonomy" id="69355"/>
    <lineage>
        <taxon>Eukaryota</taxon>
        <taxon>Metazoa</taxon>
        <taxon>Ecdysozoa</taxon>
        <taxon>Arthropoda</taxon>
        <taxon>Crustacea</taxon>
        <taxon>Oligostraca</taxon>
        <taxon>Ostracoda</taxon>
        <taxon>Podocopa</taxon>
        <taxon>Podocopida</taxon>
        <taxon>Darwinulocopina</taxon>
        <taxon>Darwinuloidea</taxon>
        <taxon>Darwinulidae</taxon>
        <taxon>Darwinula</taxon>
    </lineage>
</organism>
<evidence type="ECO:0000256" key="3">
    <source>
        <dbReference type="ARBA" id="ARBA00022989"/>
    </source>
</evidence>
<sequence>MKEEVNVKWLDYIYDAPVLLRHMWSRMFTVGGLMQMFRLRLVMCTVGAVFYLISPLDVIPESVFGLLGIVDDIFVAFLFAIYISVVYRRYIAQGITWDNASKPAAEDRKPTVERL</sequence>
<evidence type="ECO:0000256" key="1">
    <source>
        <dbReference type="ARBA" id="ARBA00004127"/>
    </source>
</evidence>
<dbReference type="InterPro" id="IPR038896">
    <property type="entry name" value="RNF170"/>
</dbReference>
<dbReference type="GO" id="GO:0061630">
    <property type="term" value="F:ubiquitin protein ligase activity"/>
    <property type="evidence" value="ECO:0007669"/>
    <property type="project" value="InterPro"/>
</dbReference>
<dbReference type="OrthoDB" id="9049620at2759"/>
<dbReference type="AlphaFoldDB" id="A0A7R9A4M6"/>
<evidence type="ECO:0000259" key="6">
    <source>
        <dbReference type="Pfam" id="PF06803"/>
    </source>
</evidence>
<feature type="transmembrane region" description="Helical" evidence="5">
    <location>
        <begin position="66"/>
        <end position="87"/>
    </location>
</feature>
<keyword evidence="3 5" id="KW-1133">Transmembrane helix</keyword>
<evidence type="ECO:0000313" key="8">
    <source>
        <dbReference type="Proteomes" id="UP000677054"/>
    </source>
</evidence>
<feature type="transmembrane region" description="Helical" evidence="5">
    <location>
        <begin position="37"/>
        <end position="54"/>
    </location>
</feature>
<keyword evidence="4 5" id="KW-0472">Membrane</keyword>
<protein>
    <recommendedName>
        <fullName evidence="6">DUF1232 domain-containing protein</fullName>
    </recommendedName>
</protein>
<keyword evidence="8" id="KW-1185">Reference proteome</keyword>
<evidence type="ECO:0000256" key="4">
    <source>
        <dbReference type="ARBA" id="ARBA00023136"/>
    </source>
</evidence>
<feature type="domain" description="DUF1232" evidence="6">
    <location>
        <begin position="43"/>
        <end position="78"/>
    </location>
</feature>
<dbReference type="Pfam" id="PF06803">
    <property type="entry name" value="DUF1232"/>
    <property type="match status" value="1"/>
</dbReference>
<comment type="subcellular location">
    <subcellularLocation>
        <location evidence="1">Endomembrane system</location>
        <topology evidence="1">Multi-pass membrane protein</topology>
    </subcellularLocation>
</comment>
<name>A0A7R9A4M6_9CRUS</name>
<proteinExistence type="predicted"/>
<dbReference type="PANTHER" id="PTHR22894:SF5">
    <property type="entry name" value="RING-TYPE DOMAIN-CONTAINING PROTEIN"/>
    <property type="match status" value="1"/>
</dbReference>
<dbReference type="EMBL" id="LR900555">
    <property type="protein sequence ID" value="CAD7246108.1"/>
    <property type="molecule type" value="Genomic_DNA"/>
</dbReference>
<dbReference type="GO" id="GO:0012505">
    <property type="term" value="C:endomembrane system"/>
    <property type="evidence" value="ECO:0007669"/>
    <property type="project" value="UniProtKB-SubCell"/>
</dbReference>
<accession>A0A7R9A4M6</accession>
<evidence type="ECO:0000256" key="5">
    <source>
        <dbReference type="SAM" id="Phobius"/>
    </source>
</evidence>
<reference evidence="7" key="1">
    <citation type="submission" date="2020-11" db="EMBL/GenBank/DDBJ databases">
        <authorList>
            <person name="Tran Van P."/>
        </authorList>
    </citation>
    <scope>NUCLEOTIDE SEQUENCE</scope>
</reference>